<proteinExistence type="predicted"/>
<dbReference type="EMBL" id="SOHE01000016">
    <property type="protein sequence ID" value="TFD54552.1"/>
    <property type="molecule type" value="Genomic_DNA"/>
</dbReference>
<dbReference type="Proteomes" id="UP000297447">
    <property type="component" value="Unassembled WGS sequence"/>
</dbReference>
<evidence type="ECO:0000313" key="1">
    <source>
        <dbReference type="EMBL" id="TFD54552.1"/>
    </source>
</evidence>
<dbReference type="AlphaFoldDB" id="A0A4R9A9X8"/>
<accession>A0A4R9A9X8</accession>
<gene>
    <name evidence="1" type="ORF">E3T55_03805</name>
</gene>
<name>A0A4R9A9X8_9MICO</name>
<organism evidence="1 2">
    <name type="scientific">Cryobacterium frigoriphilum</name>
    <dbReference type="NCBI Taxonomy" id="1259150"/>
    <lineage>
        <taxon>Bacteria</taxon>
        <taxon>Bacillati</taxon>
        <taxon>Actinomycetota</taxon>
        <taxon>Actinomycetes</taxon>
        <taxon>Micrococcales</taxon>
        <taxon>Microbacteriaceae</taxon>
        <taxon>Cryobacterium</taxon>
    </lineage>
</organism>
<reference evidence="1 2" key="1">
    <citation type="submission" date="2019-03" db="EMBL/GenBank/DDBJ databases">
        <title>Genomics of glacier-inhabiting Cryobacterium strains.</title>
        <authorList>
            <person name="Liu Q."/>
            <person name="Xin Y.-H."/>
        </authorList>
    </citation>
    <scope>NUCLEOTIDE SEQUENCE [LARGE SCALE GENOMIC DNA]</scope>
    <source>
        <strain evidence="1 2">Hh14</strain>
    </source>
</reference>
<sequence length="201" mass="21411">MEADTIAPFPERGFIDAGTYLVTGYPVPFEITVPDGWRTYNGAELGRDDPDHPDEWNVFLSFWPPHTVPADACAWKGAPVESGPTAEAFVAAMTAQASTVTTPPVTVVVGDYSGLEFDHAAESDVDVTACDGGKLCTVDSAEDCNGRAYTTRGEHATYLVVDLSGERAVIELGQSDPSIDPALITEAHAIFDSIEFVGPDE</sequence>
<dbReference type="OrthoDB" id="5115963at2"/>
<keyword evidence="2" id="KW-1185">Reference proteome</keyword>
<comment type="caution">
    <text evidence="1">The sequence shown here is derived from an EMBL/GenBank/DDBJ whole genome shotgun (WGS) entry which is preliminary data.</text>
</comment>
<evidence type="ECO:0000313" key="2">
    <source>
        <dbReference type="Proteomes" id="UP000297447"/>
    </source>
</evidence>
<protein>
    <submittedName>
        <fullName evidence="1">Uncharacterized protein</fullName>
    </submittedName>
</protein>